<dbReference type="InterPro" id="IPR020845">
    <property type="entry name" value="AMP-binding_CS"/>
</dbReference>
<evidence type="ECO:0000259" key="1">
    <source>
        <dbReference type="Pfam" id="PF00501"/>
    </source>
</evidence>
<dbReference type="SUPFAM" id="SSF56801">
    <property type="entry name" value="Acetyl-CoA synthetase-like"/>
    <property type="match status" value="1"/>
</dbReference>
<protein>
    <submittedName>
        <fullName evidence="2">Non-ribosomal peptide synthetase component F</fullName>
    </submittedName>
</protein>
<sequence>MTTRARRLAAALIEAGVRPGDRVGIHLERSPEVISAILATWWAGAAYVPLDPGHPAERLAYVLEDAEPAALIATSPLLPGVPTVHPGVRAATPADWPRVVPDAPAYVMYTSGSTGRPKGAVVRHDSLCALFADFDARFADGPSVVLAGTGYSFEISLVELVWPLTCGRTIQLTSHRTVVDDLPDPAGAFYQCTPSAARLHTASPQGRRFLAGLGVLLVGGEPLDADLAADLAHLVPGPVFNGYGPTEATVYTTFWEVVPDAPVLIGCHWRAYGATSSTMSDGTCRPAAPAN</sequence>
<dbReference type="PANTHER" id="PTHR45527">
    <property type="entry name" value="NONRIBOSOMAL PEPTIDE SYNTHETASE"/>
    <property type="match status" value="1"/>
</dbReference>
<dbReference type="AlphaFoldDB" id="A0A840QHQ4"/>
<dbReference type="GO" id="GO:0031177">
    <property type="term" value="F:phosphopantetheine binding"/>
    <property type="evidence" value="ECO:0007669"/>
    <property type="project" value="TreeGrafter"/>
</dbReference>
<dbReference type="Pfam" id="PF00501">
    <property type="entry name" value="AMP-binding"/>
    <property type="match status" value="1"/>
</dbReference>
<organism evidence="2 3">
    <name type="scientific">Saccharopolyspora phatthalungensis</name>
    <dbReference type="NCBI Taxonomy" id="664693"/>
    <lineage>
        <taxon>Bacteria</taxon>
        <taxon>Bacillati</taxon>
        <taxon>Actinomycetota</taxon>
        <taxon>Actinomycetes</taxon>
        <taxon>Pseudonocardiales</taxon>
        <taxon>Pseudonocardiaceae</taxon>
        <taxon>Saccharopolyspora</taxon>
    </lineage>
</organism>
<dbReference type="PANTHER" id="PTHR45527:SF1">
    <property type="entry name" value="FATTY ACID SYNTHASE"/>
    <property type="match status" value="1"/>
</dbReference>
<gene>
    <name evidence="2" type="ORF">BJ970_004347</name>
</gene>
<dbReference type="Gene3D" id="3.40.50.980">
    <property type="match status" value="2"/>
</dbReference>
<comment type="caution">
    <text evidence="2">The sequence shown here is derived from an EMBL/GenBank/DDBJ whole genome shotgun (WGS) entry which is preliminary data.</text>
</comment>
<dbReference type="EMBL" id="JACHIW010000001">
    <property type="protein sequence ID" value="MBB5156813.1"/>
    <property type="molecule type" value="Genomic_DNA"/>
</dbReference>
<dbReference type="GO" id="GO:0044550">
    <property type="term" value="P:secondary metabolite biosynthetic process"/>
    <property type="evidence" value="ECO:0007669"/>
    <property type="project" value="TreeGrafter"/>
</dbReference>
<evidence type="ECO:0000313" key="2">
    <source>
        <dbReference type="EMBL" id="MBB5156813.1"/>
    </source>
</evidence>
<dbReference type="RefSeq" id="WP_312864344.1">
    <property type="nucleotide sequence ID" value="NZ_JACHIW010000001.1"/>
</dbReference>
<evidence type="ECO:0000313" key="3">
    <source>
        <dbReference type="Proteomes" id="UP000584374"/>
    </source>
</evidence>
<name>A0A840QHQ4_9PSEU</name>
<accession>A0A840QHQ4</accession>
<keyword evidence="3" id="KW-1185">Reference proteome</keyword>
<dbReference type="GO" id="GO:0043041">
    <property type="term" value="P:amino acid activation for nonribosomal peptide biosynthetic process"/>
    <property type="evidence" value="ECO:0007669"/>
    <property type="project" value="TreeGrafter"/>
</dbReference>
<dbReference type="InterPro" id="IPR000873">
    <property type="entry name" value="AMP-dep_synth/lig_dom"/>
</dbReference>
<reference evidence="2 3" key="1">
    <citation type="submission" date="2020-08" db="EMBL/GenBank/DDBJ databases">
        <title>Sequencing the genomes of 1000 actinobacteria strains.</title>
        <authorList>
            <person name="Klenk H.-P."/>
        </authorList>
    </citation>
    <scope>NUCLEOTIDE SEQUENCE [LARGE SCALE GENOMIC DNA]</scope>
    <source>
        <strain evidence="2 3">DSM 45584</strain>
    </source>
</reference>
<feature type="domain" description="AMP-dependent synthetase/ligase" evidence="1">
    <location>
        <begin position="3"/>
        <end position="257"/>
    </location>
</feature>
<dbReference type="PROSITE" id="PS00455">
    <property type="entry name" value="AMP_BINDING"/>
    <property type="match status" value="1"/>
</dbReference>
<dbReference type="Proteomes" id="UP000584374">
    <property type="component" value="Unassembled WGS sequence"/>
</dbReference>
<proteinExistence type="predicted"/>
<dbReference type="GO" id="GO:0005737">
    <property type="term" value="C:cytoplasm"/>
    <property type="evidence" value="ECO:0007669"/>
    <property type="project" value="TreeGrafter"/>
</dbReference>